<proteinExistence type="predicted"/>
<dbReference type="AlphaFoldDB" id="A0A1I5VSM3"/>
<name>A0A1I5VSM3_9GAMM</name>
<gene>
    <name evidence="2" type="ORF">SAMN05216229_111100</name>
</gene>
<keyword evidence="1" id="KW-1133">Transmembrane helix</keyword>
<evidence type="ECO:0000313" key="2">
    <source>
        <dbReference type="EMBL" id="SFQ09986.1"/>
    </source>
</evidence>
<evidence type="ECO:0000256" key="1">
    <source>
        <dbReference type="SAM" id="Phobius"/>
    </source>
</evidence>
<dbReference type="Pfam" id="PF14316">
    <property type="entry name" value="DUF4381"/>
    <property type="match status" value="1"/>
</dbReference>
<accession>A0A1I5VSM3</accession>
<dbReference type="RefSeq" id="WP_092432634.1">
    <property type="nucleotide sequence ID" value="NZ_FOXM01000011.1"/>
</dbReference>
<keyword evidence="1" id="KW-0812">Transmembrane</keyword>
<evidence type="ECO:0008006" key="4">
    <source>
        <dbReference type="Google" id="ProtNLM"/>
    </source>
</evidence>
<dbReference type="OrthoDB" id="283083at2"/>
<dbReference type="EMBL" id="FOXM01000011">
    <property type="protein sequence ID" value="SFQ09986.1"/>
    <property type="molecule type" value="Genomic_DNA"/>
</dbReference>
<dbReference type="InterPro" id="IPR025489">
    <property type="entry name" value="DUF4381"/>
</dbReference>
<keyword evidence="1" id="KW-0472">Membrane</keyword>
<dbReference type="Proteomes" id="UP000243084">
    <property type="component" value="Unassembled WGS sequence"/>
</dbReference>
<keyword evidence="3" id="KW-1185">Reference proteome</keyword>
<organism evidence="2 3">
    <name type="scientific">Geopseudomonas sagittaria</name>
    <dbReference type="NCBI Taxonomy" id="1135990"/>
    <lineage>
        <taxon>Bacteria</taxon>
        <taxon>Pseudomonadati</taxon>
        <taxon>Pseudomonadota</taxon>
        <taxon>Gammaproteobacteria</taxon>
        <taxon>Pseudomonadales</taxon>
        <taxon>Pseudomonadaceae</taxon>
        <taxon>Geopseudomonas</taxon>
    </lineage>
</organism>
<feature type="transmembrane region" description="Helical" evidence="1">
    <location>
        <begin position="24"/>
        <end position="41"/>
    </location>
</feature>
<sequence>MNPLEQLAAPIAPPPPGFWPPAPGWWLLAAVLLAALVLLWLQRRRLRAWWQQREAAPPASDVLDPQRQAALDELQRLPRPYDRAPAGPWLQAINALLKRLCRVHYPDSHSHTLSGRAWLAFLDNRCPAAGLTRWMILVEGTYRADCRLDDKAINGLQQAVETWIRKHA</sequence>
<protein>
    <recommendedName>
        <fullName evidence="4">DUF4381 domain-containing protein</fullName>
    </recommendedName>
</protein>
<evidence type="ECO:0000313" key="3">
    <source>
        <dbReference type="Proteomes" id="UP000243084"/>
    </source>
</evidence>
<reference evidence="3" key="1">
    <citation type="submission" date="2016-10" db="EMBL/GenBank/DDBJ databases">
        <authorList>
            <person name="Varghese N."/>
            <person name="Submissions S."/>
        </authorList>
    </citation>
    <scope>NUCLEOTIDE SEQUENCE [LARGE SCALE GENOMIC DNA]</scope>
    <source>
        <strain evidence="3">JCM 18195</strain>
    </source>
</reference>